<proteinExistence type="predicted"/>
<name>A0ABQ4WM02_9ASTR</name>
<dbReference type="InterPro" id="IPR043502">
    <property type="entry name" value="DNA/RNA_pol_sf"/>
</dbReference>
<organism evidence="11 12">
    <name type="scientific">Tanacetum coccineum</name>
    <dbReference type="NCBI Taxonomy" id="301880"/>
    <lineage>
        <taxon>Eukaryota</taxon>
        <taxon>Viridiplantae</taxon>
        <taxon>Streptophyta</taxon>
        <taxon>Embryophyta</taxon>
        <taxon>Tracheophyta</taxon>
        <taxon>Spermatophyta</taxon>
        <taxon>Magnoliopsida</taxon>
        <taxon>eudicotyledons</taxon>
        <taxon>Gunneridae</taxon>
        <taxon>Pentapetalae</taxon>
        <taxon>asterids</taxon>
        <taxon>campanulids</taxon>
        <taxon>Asterales</taxon>
        <taxon>Asteraceae</taxon>
        <taxon>Asteroideae</taxon>
        <taxon>Anthemideae</taxon>
        <taxon>Anthemidinae</taxon>
        <taxon>Tanacetum</taxon>
    </lineage>
</organism>
<dbReference type="InterPro" id="IPR012337">
    <property type="entry name" value="RNaseH-like_sf"/>
</dbReference>
<protein>
    <submittedName>
        <fullName evidence="11">Reverse transcriptase domain-containing protein</fullName>
    </submittedName>
</protein>
<dbReference type="Pfam" id="PF17917">
    <property type="entry name" value="RT_RNaseH"/>
    <property type="match status" value="1"/>
</dbReference>
<dbReference type="PANTHER" id="PTHR37984">
    <property type="entry name" value="PROTEIN CBG26694"/>
    <property type="match status" value="1"/>
</dbReference>
<dbReference type="EMBL" id="BQNB010008757">
    <property type="protein sequence ID" value="GJS53893.1"/>
    <property type="molecule type" value="Genomic_DNA"/>
</dbReference>
<dbReference type="Gene3D" id="1.10.340.70">
    <property type="match status" value="1"/>
</dbReference>
<dbReference type="InterPro" id="IPR036397">
    <property type="entry name" value="RNaseH_sf"/>
</dbReference>
<evidence type="ECO:0000259" key="10">
    <source>
        <dbReference type="Pfam" id="PF17921"/>
    </source>
</evidence>
<keyword evidence="3" id="KW-0540">Nuclease</keyword>
<keyword evidence="5" id="KW-0378">Hydrolase</keyword>
<evidence type="ECO:0000256" key="2">
    <source>
        <dbReference type="ARBA" id="ARBA00022695"/>
    </source>
</evidence>
<dbReference type="InterPro" id="IPR041373">
    <property type="entry name" value="RT_RNaseH"/>
</dbReference>
<accession>A0ABQ4WM02</accession>
<reference evidence="11" key="1">
    <citation type="journal article" date="2022" name="Int. J. Mol. Sci.">
        <title>Draft Genome of Tanacetum Coccineum: Genomic Comparison of Closely Related Tanacetum-Family Plants.</title>
        <authorList>
            <person name="Yamashiro T."/>
            <person name="Shiraishi A."/>
            <person name="Nakayama K."/>
            <person name="Satake H."/>
        </authorList>
    </citation>
    <scope>NUCLEOTIDE SEQUENCE</scope>
</reference>
<feature type="domain" description="Reverse transcriptase" evidence="8">
    <location>
        <begin position="5"/>
        <end position="60"/>
    </location>
</feature>
<evidence type="ECO:0000313" key="12">
    <source>
        <dbReference type="Proteomes" id="UP001151760"/>
    </source>
</evidence>
<feature type="compositionally biased region" description="Polar residues" evidence="7">
    <location>
        <begin position="582"/>
        <end position="597"/>
    </location>
</feature>
<feature type="domain" description="Reverse transcriptase RNase H-like" evidence="9">
    <location>
        <begin position="149"/>
        <end position="251"/>
    </location>
</feature>
<evidence type="ECO:0000256" key="3">
    <source>
        <dbReference type="ARBA" id="ARBA00022722"/>
    </source>
</evidence>
<dbReference type="Pfam" id="PF00078">
    <property type="entry name" value="RVT_1"/>
    <property type="match status" value="1"/>
</dbReference>
<dbReference type="Pfam" id="PF17921">
    <property type="entry name" value="Integrase_H2C2"/>
    <property type="match status" value="1"/>
</dbReference>
<reference evidence="11" key="2">
    <citation type="submission" date="2022-01" db="EMBL/GenBank/DDBJ databases">
        <authorList>
            <person name="Yamashiro T."/>
            <person name="Shiraishi A."/>
            <person name="Satake H."/>
            <person name="Nakayama K."/>
        </authorList>
    </citation>
    <scope>NUCLEOTIDE SEQUENCE</scope>
</reference>
<dbReference type="GO" id="GO:0003964">
    <property type="term" value="F:RNA-directed DNA polymerase activity"/>
    <property type="evidence" value="ECO:0007669"/>
    <property type="project" value="UniProtKB-KW"/>
</dbReference>
<feature type="region of interest" description="Disordered" evidence="7">
    <location>
        <begin position="558"/>
        <end position="598"/>
    </location>
</feature>
<evidence type="ECO:0000313" key="11">
    <source>
        <dbReference type="EMBL" id="GJS53893.1"/>
    </source>
</evidence>
<dbReference type="CDD" id="cd09274">
    <property type="entry name" value="RNase_HI_RT_Ty3"/>
    <property type="match status" value="1"/>
</dbReference>
<evidence type="ECO:0000256" key="7">
    <source>
        <dbReference type="SAM" id="MobiDB-lite"/>
    </source>
</evidence>
<keyword evidence="6 11" id="KW-0695">RNA-directed DNA polymerase</keyword>
<evidence type="ECO:0000259" key="9">
    <source>
        <dbReference type="Pfam" id="PF17917"/>
    </source>
</evidence>
<dbReference type="Gene3D" id="3.30.70.270">
    <property type="match status" value="2"/>
</dbReference>
<keyword evidence="4" id="KW-0255">Endonuclease</keyword>
<feature type="region of interest" description="Disordered" evidence="7">
    <location>
        <begin position="649"/>
        <end position="687"/>
    </location>
</feature>
<keyword evidence="2" id="KW-0548">Nucleotidyltransferase</keyword>
<comment type="caution">
    <text evidence="11">The sequence shown here is derived from an EMBL/GenBank/DDBJ whole genome shotgun (WGS) entry which is preliminary data.</text>
</comment>
<dbReference type="InterPro" id="IPR050951">
    <property type="entry name" value="Retrovirus_Pol_polyprotein"/>
</dbReference>
<evidence type="ECO:0000256" key="6">
    <source>
        <dbReference type="ARBA" id="ARBA00022918"/>
    </source>
</evidence>
<evidence type="ECO:0000256" key="1">
    <source>
        <dbReference type="ARBA" id="ARBA00022679"/>
    </source>
</evidence>
<dbReference type="Proteomes" id="UP001151760">
    <property type="component" value="Unassembled WGS sequence"/>
</dbReference>
<dbReference type="InterPro" id="IPR000477">
    <property type="entry name" value="RT_dom"/>
</dbReference>
<dbReference type="SUPFAM" id="SSF56672">
    <property type="entry name" value="DNA/RNA polymerases"/>
    <property type="match status" value="1"/>
</dbReference>
<keyword evidence="12" id="KW-1185">Reference proteome</keyword>
<evidence type="ECO:0000256" key="4">
    <source>
        <dbReference type="ARBA" id="ARBA00022759"/>
    </source>
</evidence>
<feature type="domain" description="Integrase zinc-binding" evidence="10">
    <location>
        <begin position="311"/>
        <end position="349"/>
    </location>
</feature>
<evidence type="ECO:0000256" key="5">
    <source>
        <dbReference type="ARBA" id="ARBA00022801"/>
    </source>
</evidence>
<dbReference type="SUPFAM" id="SSF53098">
    <property type="entry name" value="Ribonuclease H-like"/>
    <property type="match status" value="1"/>
</dbReference>
<gene>
    <name evidence="11" type="ORF">Tco_0627255</name>
</gene>
<dbReference type="InterPro" id="IPR043128">
    <property type="entry name" value="Rev_trsase/Diguanyl_cyclase"/>
</dbReference>
<keyword evidence="1" id="KW-0808">Transferase</keyword>
<evidence type="ECO:0000259" key="8">
    <source>
        <dbReference type="Pfam" id="PF00078"/>
    </source>
</evidence>
<dbReference type="InterPro" id="IPR041588">
    <property type="entry name" value="Integrase_H2C2"/>
</dbReference>
<dbReference type="PANTHER" id="PTHR37984:SF5">
    <property type="entry name" value="PROTEIN NYNRIN-LIKE"/>
    <property type="match status" value="1"/>
</dbReference>
<dbReference type="Gene3D" id="3.30.420.10">
    <property type="entry name" value="Ribonuclease H-like superfamily/Ribonuclease H"/>
    <property type="match status" value="1"/>
</dbReference>
<sequence length="731" mass="83438">MVEDFMEVFMDDFSVFGNSIDQCLDNLDKMLARCEETNLILNWEKCHFMVKEGIVLGHKISGKGIKVDKAKIDVITKLPYPMNVKGVRSFLGHAGFYRRFIKDFSMISKPMTQLLMKDVKFDFFEDCKKAFNKLKEKLTTTPIIISPDWNVPFESMCDAIDFVVGPILGQRIDEKFKPVYYASKTLNDAQAHYTTTEKELLTVIFSFDKFCPYLILSKIVVYTDHSALKYLFSKQDVKPRLIRWVLLLQGFNIKMKDQKAAENLAVDHLSRLKNPNMGELTKEEIANKFPDEHLMILKAKLNDDEQCPTRGHHSASITEKKVYESGFYWPNIFKDAKDYVTKCDACQKSGNISSQSEMPQNNIQTNRQTEVTNKAIKRILERSVGYNPKDWSEKLNDALWEFRTAYKTLTGCTPFRLVYGKACHLPVDIKHKAYWALKQCNMDLTAAAKNRFMELPKTFAIPLPKGKGHYLEALDVEYEWWPPRCSKCKIFGHEDDFFPVRDKKTKVGLSSGANGVRDNVGKQVRNGVNKAAKGKQGFRFSKPKNNFMYRPVVTTKEDTSKLKANSSKEGSARDASEPLESTKVSMNDSSGSVNENGFFNDDINIDQLRSNIEQLMDDNPVLTLNTNANNVINNTKTVPVVEKGSNKGSLLDQFRKSRDASSSKQSSYSDSDESEVEVSMPYGKPGGGFLDDLEDNLDCYDGYEAQLYELTEQERAICDRFDIRLNSRCRK</sequence>